<evidence type="ECO:0000256" key="2">
    <source>
        <dbReference type="SAM" id="Phobius"/>
    </source>
</evidence>
<evidence type="ECO:0000313" key="3">
    <source>
        <dbReference type="EMBL" id="MBB4595336.1"/>
    </source>
</evidence>
<dbReference type="EMBL" id="JACHNS010000012">
    <property type="protein sequence ID" value="MBB4595336.1"/>
    <property type="molecule type" value="Genomic_DNA"/>
</dbReference>
<name>A0ABR6JSR8_9XANT</name>
<keyword evidence="4" id="KW-1185">Reference proteome</keyword>
<gene>
    <name evidence="3" type="ORF">FHR60_004053</name>
</gene>
<proteinExistence type="predicted"/>
<evidence type="ECO:0000256" key="1">
    <source>
        <dbReference type="SAM" id="MobiDB-lite"/>
    </source>
</evidence>
<dbReference type="RefSeq" id="WP_184442591.1">
    <property type="nucleotide sequence ID" value="NZ_JACHNS010000012.1"/>
</dbReference>
<comment type="caution">
    <text evidence="3">The sequence shown here is derived from an EMBL/GenBank/DDBJ whole genome shotgun (WGS) entry which is preliminary data.</text>
</comment>
<dbReference type="Proteomes" id="UP000554726">
    <property type="component" value="Unassembled WGS sequence"/>
</dbReference>
<reference evidence="3 4" key="1">
    <citation type="submission" date="2020-08" db="EMBL/GenBank/DDBJ databases">
        <title>Studying the diversity of plant-associated saprophytic bacteria and their role in host health and plant-pathogen interactions.</title>
        <authorList>
            <person name="Potnis N."/>
        </authorList>
    </citation>
    <scope>NUCLEOTIDE SEQUENCE [LARGE SCALE GENOMIC DNA]</scope>
    <source>
        <strain evidence="3 4">F16</strain>
    </source>
</reference>
<feature type="transmembrane region" description="Helical" evidence="2">
    <location>
        <begin position="52"/>
        <end position="73"/>
    </location>
</feature>
<evidence type="ECO:0000313" key="4">
    <source>
        <dbReference type="Proteomes" id="UP000554726"/>
    </source>
</evidence>
<keyword evidence="2" id="KW-0472">Membrane</keyword>
<feature type="region of interest" description="Disordered" evidence="1">
    <location>
        <begin position="118"/>
        <end position="138"/>
    </location>
</feature>
<feature type="transmembrane region" description="Helical" evidence="2">
    <location>
        <begin position="23"/>
        <end position="46"/>
    </location>
</feature>
<keyword evidence="2" id="KW-0812">Transmembrane</keyword>
<evidence type="ECO:0008006" key="5">
    <source>
        <dbReference type="Google" id="ProtNLM"/>
    </source>
</evidence>
<sequence>MTDLIDLIEHRIRGCAKRNRRNYYAASFLLTMAVATSALTAIAVALDQMPKSVIAALASLPGIFVLVNTTFRFEERSRWYWRKRTRLEIVCRQHKFQGLSKEDASKKWNEIDEEMFGEWPGLGAGQTGSAPGNLRGKG</sequence>
<organism evidence="3 4">
    <name type="scientific">Xanthomonas cannabis</name>
    <dbReference type="NCBI Taxonomy" id="1885674"/>
    <lineage>
        <taxon>Bacteria</taxon>
        <taxon>Pseudomonadati</taxon>
        <taxon>Pseudomonadota</taxon>
        <taxon>Gammaproteobacteria</taxon>
        <taxon>Lysobacterales</taxon>
        <taxon>Lysobacteraceae</taxon>
        <taxon>Xanthomonas</taxon>
    </lineage>
</organism>
<accession>A0ABR6JSR8</accession>
<keyword evidence="2" id="KW-1133">Transmembrane helix</keyword>
<protein>
    <recommendedName>
        <fullName evidence="5">DUF4231 domain-containing protein</fullName>
    </recommendedName>
</protein>